<comment type="caution">
    <text evidence="2">The sequence shown here is derived from an EMBL/GenBank/DDBJ whole genome shotgun (WGS) entry which is preliminary data.</text>
</comment>
<evidence type="ECO:0000313" key="2">
    <source>
        <dbReference type="EMBL" id="CAI5441155.1"/>
    </source>
</evidence>
<sequence length="106" mass="12426">MSDREKIEFKQTGTSSWKLRLHQLLRLPVTRTGPAIVVTAILYLTAYNVGVRYWKGENHPINRFGWRLQEQNGQLDPLLVAKKEKVLAYHNSRFYNARDTPPNLQY</sequence>
<dbReference type="AlphaFoldDB" id="A0A9P1I9U5"/>
<keyword evidence="1" id="KW-0472">Membrane</keyword>
<proteinExistence type="predicted"/>
<keyword evidence="1" id="KW-0812">Transmembrane</keyword>
<dbReference type="Proteomes" id="UP001152747">
    <property type="component" value="Unassembled WGS sequence"/>
</dbReference>
<keyword evidence="3" id="KW-1185">Reference proteome</keyword>
<dbReference type="EMBL" id="CANHGI010000002">
    <property type="protein sequence ID" value="CAI5441155.1"/>
    <property type="molecule type" value="Genomic_DNA"/>
</dbReference>
<evidence type="ECO:0000313" key="3">
    <source>
        <dbReference type="Proteomes" id="UP001152747"/>
    </source>
</evidence>
<protein>
    <submittedName>
        <fullName evidence="2">Uncharacterized protein</fullName>
    </submittedName>
</protein>
<name>A0A9P1I9U5_9PELO</name>
<dbReference type="OrthoDB" id="5861055at2759"/>
<accession>A0A9P1I9U5</accession>
<reference evidence="2" key="1">
    <citation type="submission" date="2022-11" db="EMBL/GenBank/DDBJ databases">
        <authorList>
            <person name="Kikuchi T."/>
        </authorList>
    </citation>
    <scope>NUCLEOTIDE SEQUENCE</scope>
    <source>
        <strain evidence="2">PS1010</strain>
    </source>
</reference>
<feature type="transmembrane region" description="Helical" evidence="1">
    <location>
        <begin position="35"/>
        <end position="54"/>
    </location>
</feature>
<organism evidence="2 3">
    <name type="scientific">Caenorhabditis angaria</name>
    <dbReference type="NCBI Taxonomy" id="860376"/>
    <lineage>
        <taxon>Eukaryota</taxon>
        <taxon>Metazoa</taxon>
        <taxon>Ecdysozoa</taxon>
        <taxon>Nematoda</taxon>
        <taxon>Chromadorea</taxon>
        <taxon>Rhabditida</taxon>
        <taxon>Rhabditina</taxon>
        <taxon>Rhabditomorpha</taxon>
        <taxon>Rhabditoidea</taxon>
        <taxon>Rhabditidae</taxon>
        <taxon>Peloderinae</taxon>
        <taxon>Caenorhabditis</taxon>
    </lineage>
</organism>
<keyword evidence="1" id="KW-1133">Transmembrane helix</keyword>
<gene>
    <name evidence="2" type="ORF">CAMP_LOCUS3792</name>
</gene>
<evidence type="ECO:0000256" key="1">
    <source>
        <dbReference type="SAM" id="Phobius"/>
    </source>
</evidence>